<dbReference type="KEGG" id="pect:BN1012_Phect660"/>
<feature type="compositionally biased region" description="Basic and acidic residues" evidence="2">
    <location>
        <begin position="271"/>
        <end position="285"/>
    </location>
</feature>
<feature type="coiled-coil region" evidence="1">
    <location>
        <begin position="84"/>
        <end position="139"/>
    </location>
</feature>
<dbReference type="RefSeq" id="WP_043949709.1">
    <property type="nucleotide sequence ID" value="NZ_HG966617.1"/>
</dbReference>
<feature type="compositionally biased region" description="Polar residues" evidence="2">
    <location>
        <begin position="216"/>
        <end position="230"/>
    </location>
</feature>
<feature type="compositionally biased region" description="Low complexity" evidence="2">
    <location>
        <begin position="245"/>
        <end position="260"/>
    </location>
</feature>
<protein>
    <submittedName>
        <fullName evidence="3">Uncharacterized protein</fullName>
    </submittedName>
</protein>
<dbReference type="EMBL" id="HG966617">
    <property type="protein sequence ID" value="CDO58874.1"/>
    <property type="molecule type" value="Genomic_DNA"/>
</dbReference>
<dbReference type="STRING" id="1458461.BN1012_Phect660"/>
<feature type="region of interest" description="Disordered" evidence="2">
    <location>
        <begin position="216"/>
        <end position="285"/>
    </location>
</feature>
<evidence type="ECO:0000256" key="1">
    <source>
        <dbReference type="SAM" id="Coils"/>
    </source>
</evidence>
<organism evidence="3 4">
    <name type="scientific">Candidatus Phaeomarinibacter ectocarpi</name>
    <dbReference type="NCBI Taxonomy" id="1458461"/>
    <lineage>
        <taxon>Bacteria</taxon>
        <taxon>Pseudomonadati</taxon>
        <taxon>Pseudomonadota</taxon>
        <taxon>Alphaproteobacteria</taxon>
        <taxon>Hyphomicrobiales</taxon>
        <taxon>Parvibaculaceae</taxon>
        <taxon>Candidatus Phaeomarinibacter</taxon>
    </lineage>
</organism>
<reference evidence="3 4" key="1">
    <citation type="journal article" date="2014" name="Front. Genet.">
        <title>Genome and metabolic network of "Candidatus Phaeomarinobacter ectocarpi" Ec32, a new candidate genus of Alphaproteobacteria frequently associated with brown algae.</title>
        <authorList>
            <person name="Dittami S.M."/>
            <person name="Barbeyron T."/>
            <person name="Boyen C."/>
            <person name="Cambefort J."/>
            <person name="Collet G."/>
            <person name="Delage L."/>
            <person name="Gobet A."/>
            <person name="Groisillier A."/>
            <person name="Leblanc C."/>
            <person name="Michel G."/>
            <person name="Scornet D."/>
            <person name="Siegel A."/>
            <person name="Tapia J.E."/>
            <person name="Tonon T."/>
        </authorList>
    </citation>
    <scope>NUCLEOTIDE SEQUENCE [LARGE SCALE GENOMIC DNA]</scope>
    <source>
        <strain evidence="3 4">Ec32</strain>
    </source>
</reference>
<evidence type="ECO:0000256" key="2">
    <source>
        <dbReference type="SAM" id="MobiDB-lite"/>
    </source>
</evidence>
<keyword evidence="4" id="KW-1185">Reference proteome</keyword>
<name>X5MDX8_9HYPH</name>
<sequence length="285" mass="30291">MAEALMLVLLGVLIMALAALALAPLLWARAAKVTTERVRQDVHSAAFHEASDHVSKKYEGKIAAREGSLLTEIQQLEASRDKISSEASSRVSALEETRASLEQEIANRDALLVESENQMQALAENVRNLGARADSLGREAADLGSRAEALSSEIVGLGESHHEIAQSLHPEAAPASPSVAAPVAYDETVAAEAPADASAPTPETPAHDTAQQFVSEDTTYDQSSDQSADQVTDESADQPEPDLQPEPQVEQQPEQQPDQQVIAAAAPKEPTLSDRIRALRDGVSA</sequence>
<gene>
    <name evidence="3" type="ORF">BN1012_Phect660</name>
</gene>
<evidence type="ECO:0000313" key="3">
    <source>
        <dbReference type="EMBL" id="CDO58874.1"/>
    </source>
</evidence>
<dbReference type="OrthoDB" id="9880686at2"/>
<dbReference type="HOGENOM" id="CLU_975525_0_0_5"/>
<dbReference type="Proteomes" id="UP000032160">
    <property type="component" value="Chromosome I"/>
</dbReference>
<evidence type="ECO:0000313" key="4">
    <source>
        <dbReference type="Proteomes" id="UP000032160"/>
    </source>
</evidence>
<accession>X5MDX8</accession>
<proteinExistence type="predicted"/>
<dbReference type="AlphaFoldDB" id="X5MDX8"/>
<feature type="compositionally biased region" description="Acidic residues" evidence="2">
    <location>
        <begin position="231"/>
        <end position="240"/>
    </location>
</feature>
<keyword evidence="1" id="KW-0175">Coiled coil</keyword>